<keyword evidence="4" id="KW-0812">Transmembrane</keyword>
<proteinExistence type="inferred from homology"/>
<dbReference type="PANTHER" id="PTHR24282:SF211">
    <property type="entry name" value="CYTOCHROME P450-RELATED"/>
    <property type="match status" value="1"/>
</dbReference>
<dbReference type="GO" id="GO:0004497">
    <property type="term" value="F:monooxygenase activity"/>
    <property type="evidence" value="ECO:0000318"/>
    <property type="project" value="GO_Central"/>
</dbReference>
<evidence type="ECO:0000256" key="11">
    <source>
        <dbReference type="PIRSR" id="PIRSR602401-1"/>
    </source>
</evidence>
<evidence type="ECO:0000313" key="13">
    <source>
        <dbReference type="EMBL" id="ERN00974.1"/>
    </source>
</evidence>
<keyword evidence="5 11" id="KW-0479">Metal-binding</keyword>
<dbReference type="AlphaFoldDB" id="W1P012"/>
<comment type="cofactor">
    <cofactor evidence="11">
        <name>heme</name>
        <dbReference type="ChEBI" id="CHEBI:30413"/>
    </cofactor>
</comment>
<dbReference type="PANTHER" id="PTHR24282">
    <property type="entry name" value="CYTOCHROME P450 FAMILY MEMBER"/>
    <property type="match status" value="1"/>
</dbReference>
<evidence type="ECO:0000256" key="9">
    <source>
        <dbReference type="ARBA" id="ARBA00023033"/>
    </source>
</evidence>
<evidence type="ECO:0000313" key="14">
    <source>
        <dbReference type="Proteomes" id="UP000017836"/>
    </source>
</evidence>
<dbReference type="GO" id="GO:0016705">
    <property type="term" value="F:oxidoreductase activity, acting on paired donors, with incorporation or reduction of molecular oxygen"/>
    <property type="evidence" value="ECO:0007669"/>
    <property type="project" value="InterPro"/>
</dbReference>
<evidence type="ECO:0008006" key="15">
    <source>
        <dbReference type="Google" id="ProtNLM"/>
    </source>
</evidence>
<evidence type="ECO:0000256" key="6">
    <source>
        <dbReference type="ARBA" id="ARBA00022989"/>
    </source>
</evidence>
<comment type="subcellular location">
    <subcellularLocation>
        <location evidence="1">Membrane</location>
    </subcellularLocation>
</comment>
<dbReference type="PRINTS" id="PR00463">
    <property type="entry name" value="EP450I"/>
</dbReference>
<feature type="binding site" description="axial binding residue" evidence="11">
    <location>
        <position position="363"/>
    </location>
    <ligand>
        <name>heme</name>
        <dbReference type="ChEBI" id="CHEBI:30413"/>
    </ligand>
    <ligandPart>
        <name>Fe</name>
        <dbReference type="ChEBI" id="CHEBI:18248"/>
    </ligandPart>
</feature>
<dbReference type="InterPro" id="IPR001128">
    <property type="entry name" value="Cyt_P450"/>
</dbReference>
<dbReference type="InterPro" id="IPR017972">
    <property type="entry name" value="Cyt_P450_CS"/>
</dbReference>
<evidence type="ECO:0000256" key="4">
    <source>
        <dbReference type="ARBA" id="ARBA00022692"/>
    </source>
</evidence>
<dbReference type="OMA" id="HHEIRIA"/>
<keyword evidence="9 12" id="KW-0503">Monooxygenase</keyword>
<dbReference type="Proteomes" id="UP000017836">
    <property type="component" value="Unassembled WGS sequence"/>
</dbReference>
<dbReference type="Gene3D" id="1.10.630.10">
    <property type="entry name" value="Cytochrome P450"/>
    <property type="match status" value="1"/>
</dbReference>
<evidence type="ECO:0000256" key="5">
    <source>
        <dbReference type="ARBA" id="ARBA00022723"/>
    </source>
</evidence>
<protein>
    <recommendedName>
        <fullName evidence="15">Cytochrome P450</fullName>
    </recommendedName>
</protein>
<name>W1P012_AMBTC</name>
<organism evidence="13 14">
    <name type="scientific">Amborella trichopoda</name>
    <dbReference type="NCBI Taxonomy" id="13333"/>
    <lineage>
        <taxon>Eukaryota</taxon>
        <taxon>Viridiplantae</taxon>
        <taxon>Streptophyta</taxon>
        <taxon>Embryophyta</taxon>
        <taxon>Tracheophyta</taxon>
        <taxon>Spermatophyta</taxon>
        <taxon>Magnoliopsida</taxon>
        <taxon>Amborellales</taxon>
        <taxon>Amborellaceae</taxon>
        <taxon>Amborella</taxon>
    </lineage>
</organism>
<dbReference type="GO" id="GO:0016020">
    <property type="term" value="C:membrane"/>
    <property type="evidence" value="ECO:0007669"/>
    <property type="project" value="UniProtKB-SubCell"/>
</dbReference>
<evidence type="ECO:0000256" key="12">
    <source>
        <dbReference type="RuleBase" id="RU000461"/>
    </source>
</evidence>
<dbReference type="eggNOG" id="KOG0157">
    <property type="taxonomic scope" value="Eukaryota"/>
</dbReference>
<evidence type="ECO:0000256" key="10">
    <source>
        <dbReference type="ARBA" id="ARBA00023136"/>
    </source>
</evidence>
<dbReference type="Gramene" id="ERN00974">
    <property type="protein sequence ID" value="ERN00974"/>
    <property type="gene ID" value="AMTR_s00002p00092350"/>
</dbReference>
<dbReference type="HOGENOM" id="CLU_001570_5_0_1"/>
<keyword evidence="3 11" id="KW-0349">Heme</keyword>
<dbReference type="GO" id="GO:0005506">
    <property type="term" value="F:iron ion binding"/>
    <property type="evidence" value="ECO:0007669"/>
    <property type="project" value="InterPro"/>
</dbReference>
<accession>W1P012</accession>
<dbReference type="STRING" id="13333.W1P012"/>
<keyword evidence="6" id="KW-1133">Transmembrane helix</keyword>
<comment type="similarity">
    <text evidence="2 12">Belongs to the cytochrome P450 family.</text>
</comment>
<gene>
    <name evidence="13" type="ORF">AMTR_s00002p00092350</name>
</gene>
<keyword evidence="8 11" id="KW-0408">Iron</keyword>
<dbReference type="PRINTS" id="PR00385">
    <property type="entry name" value="P450"/>
</dbReference>
<evidence type="ECO:0000256" key="7">
    <source>
        <dbReference type="ARBA" id="ARBA00023002"/>
    </source>
</evidence>
<evidence type="ECO:0000256" key="8">
    <source>
        <dbReference type="ARBA" id="ARBA00023004"/>
    </source>
</evidence>
<keyword evidence="10" id="KW-0472">Membrane</keyword>
<dbReference type="InterPro" id="IPR002401">
    <property type="entry name" value="Cyt_P450_E_grp-I"/>
</dbReference>
<reference evidence="14" key="1">
    <citation type="journal article" date="2013" name="Science">
        <title>The Amborella genome and the evolution of flowering plants.</title>
        <authorList>
            <consortium name="Amborella Genome Project"/>
        </authorList>
    </citation>
    <scope>NUCLEOTIDE SEQUENCE [LARGE SCALE GENOMIC DNA]</scope>
</reference>
<keyword evidence="7 12" id="KW-0560">Oxidoreductase</keyword>
<sequence>MVYIGSRFLCWFGNKPVLCTDDPIVVKEVLMNSNGVLESMNFNPSVREALGRGILILNGSDWERHRRIVVPAFGVDNLKEMVSRINESGRNVIQRWTQKASTCDEFELDVFKEFKIFTADVIGTTSFGSDPGQAKRVIELIDEQIALAIADYSFVPGYRYLCVKRRWHSMKLNREIKKCLTELVEGRRKMATRDSDLLGSMLEANQKDADNGGLSIEEIIDECKTFFFAGHESTAVLLAWTCMLLGIHQEWQDRARAEVFEVLGTDRVPTWSDVNKLKTVGMILNESLRLYPPGVAIVRKAVMDCKIGSICIPKDTQIFIPLLPMNHNETTWGEDAEKFNPNRFSEASEKASFFPFGKGPRACVGQKLALLESKILMAMILQNFSFHLSKNYIHSPVVFITMYPQHGVPIILHALKR</sequence>
<dbReference type="SUPFAM" id="SSF48264">
    <property type="entry name" value="Cytochrome P450"/>
    <property type="match status" value="1"/>
</dbReference>
<keyword evidence="14" id="KW-1185">Reference proteome</keyword>
<evidence type="ECO:0000256" key="2">
    <source>
        <dbReference type="ARBA" id="ARBA00010617"/>
    </source>
</evidence>
<evidence type="ECO:0000256" key="1">
    <source>
        <dbReference type="ARBA" id="ARBA00004370"/>
    </source>
</evidence>
<dbReference type="EMBL" id="KI394767">
    <property type="protein sequence ID" value="ERN00974.1"/>
    <property type="molecule type" value="Genomic_DNA"/>
</dbReference>
<dbReference type="GO" id="GO:0020037">
    <property type="term" value="F:heme binding"/>
    <property type="evidence" value="ECO:0007669"/>
    <property type="project" value="InterPro"/>
</dbReference>
<dbReference type="PROSITE" id="PS00086">
    <property type="entry name" value="CYTOCHROME_P450"/>
    <property type="match status" value="1"/>
</dbReference>
<dbReference type="InterPro" id="IPR036396">
    <property type="entry name" value="Cyt_P450_sf"/>
</dbReference>
<evidence type="ECO:0000256" key="3">
    <source>
        <dbReference type="ARBA" id="ARBA00022617"/>
    </source>
</evidence>
<dbReference type="InterPro" id="IPR050665">
    <property type="entry name" value="Cytochrome_P450_Monooxygen"/>
</dbReference>
<dbReference type="Pfam" id="PF00067">
    <property type="entry name" value="p450"/>
    <property type="match status" value="1"/>
</dbReference>